<protein>
    <submittedName>
        <fullName evidence="2 3">Phytanoyl-CoA dioxygenase</fullName>
    </submittedName>
</protein>
<accession>H1XNC9</accession>
<dbReference type="AlphaFoldDB" id="H1XNC9"/>
<gene>
    <name evidence="2" type="ORF">Cabys_1305</name>
    <name evidence="3" type="ORF">Calab_2490</name>
</gene>
<sequence>MIQFTALDIDRALKILYFPTPEPVLKHYNAPYLLTEEQVRFFQEEGYVYLPEVVNRESLAYLQRVIQAAVLLRKKDDDRALHEKSAYEQSFLQCGFLCWDFKPIKDFVFGKRFAGLARDLLQAEHVRLWHDQALFKEPGGRATDVHIDSSYWPIDRPQLSVTLWLALNPVPPEKGCLYFYPKSHLLEKHEYVDIFNKPHFPQALSREKQVYVPLNPGDATFHSGLLYHGAGENKTDRMREGMTVIYIADGLRFDASDARNRTHTSCQGLEDGDIIDTRYTPILI</sequence>
<reference evidence="2 5" key="2">
    <citation type="submission" date="2016-11" db="EMBL/GenBank/DDBJ databases">
        <title>Genomic analysis of Caldithrix abyssi and proposal of a novel bacterial phylum Caldithrichaeota.</title>
        <authorList>
            <person name="Kublanov I."/>
            <person name="Sigalova O."/>
            <person name="Gavrilov S."/>
            <person name="Lebedinsky A."/>
            <person name="Ivanova N."/>
            <person name="Daum C."/>
            <person name="Reddy T."/>
            <person name="Klenk H.P."/>
            <person name="Goker M."/>
            <person name="Reva O."/>
            <person name="Miroshnichenko M."/>
            <person name="Kyprides N."/>
            <person name="Woyke T."/>
            <person name="Gelfand M."/>
        </authorList>
    </citation>
    <scope>NUCLEOTIDE SEQUENCE [LARGE SCALE GENOMIC DNA]</scope>
    <source>
        <strain evidence="2 5">LF13</strain>
    </source>
</reference>
<proteinExistence type="predicted"/>
<dbReference type="STRING" id="880073.Cabys_1305"/>
<dbReference type="Pfam" id="PF05721">
    <property type="entry name" value="PhyH"/>
    <property type="match status" value="1"/>
</dbReference>
<evidence type="ECO:0000313" key="3">
    <source>
        <dbReference type="EMBL" id="EHO42100.1"/>
    </source>
</evidence>
<reference evidence="3 4" key="1">
    <citation type="submission" date="2011-09" db="EMBL/GenBank/DDBJ databases">
        <title>The permanent draft genome of Caldithrix abyssi DSM 13497.</title>
        <authorList>
            <consortium name="US DOE Joint Genome Institute (JGI-PGF)"/>
            <person name="Lucas S."/>
            <person name="Han J."/>
            <person name="Lapidus A."/>
            <person name="Bruce D."/>
            <person name="Goodwin L."/>
            <person name="Pitluck S."/>
            <person name="Peters L."/>
            <person name="Kyrpides N."/>
            <person name="Mavromatis K."/>
            <person name="Ivanova N."/>
            <person name="Mikhailova N."/>
            <person name="Chertkov O."/>
            <person name="Detter J.C."/>
            <person name="Tapia R."/>
            <person name="Han C."/>
            <person name="Land M."/>
            <person name="Hauser L."/>
            <person name="Markowitz V."/>
            <person name="Cheng J.-F."/>
            <person name="Hugenholtz P."/>
            <person name="Woyke T."/>
            <person name="Wu D."/>
            <person name="Spring S."/>
            <person name="Brambilla E."/>
            <person name="Klenk H.-P."/>
            <person name="Eisen J.A."/>
        </authorList>
    </citation>
    <scope>NUCLEOTIDE SEQUENCE [LARGE SCALE GENOMIC DNA]</scope>
    <source>
        <strain evidence="3 4">DSM 13497</strain>
    </source>
</reference>
<dbReference type="Proteomes" id="UP000004671">
    <property type="component" value="Chromosome"/>
</dbReference>
<evidence type="ECO:0000256" key="1">
    <source>
        <dbReference type="ARBA" id="ARBA00001954"/>
    </source>
</evidence>
<dbReference type="eggNOG" id="COG5285">
    <property type="taxonomic scope" value="Bacteria"/>
</dbReference>
<dbReference type="Proteomes" id="UP000183868">
    <property type="component" value="Chromosome"/>
</dbReference>
<keyword evidence="3" id="KW-0560">Oxidoreductase</keyword>
<organism evidence="3 4">
    <name type="scientific">Caldithrix abyssi DSM 13497</name>
    <dbReference type="NCBI Taxonomy" id="880073"/>
    <lineage>
        <taxon>Bacteria</taxon>
        <taxon>Pseudomonadati</taxon>
        <taxon>Calditrichota</taxon>
        <taxon>Calditrichia</taxon>
        <taxon>Calditrichales</taxon>
        <taxon>Calditrichaceae</taxon>
        <taxon>Caldithrix</taxon>
    </lineage>
</organism>
<dbReference type="InterPro" id="IPR008775">
    <property type="entry name" value="Phytyl_CoA_dOase-like"/>
</dbReference>
<dbReference type="RefSeq" id="WP_006929333.1">
    <property type="nucleotide sequence ID" value="NZ_CM001402.1"/>
</dbReference>
<dbReference type="HOGENOM" id="CLU_048953_8_0_0"/>
<evidence type="ECO:0000313" key="2">
    <source>
        <dbReference type="EMBL" id="APF18054.1"/>
    </source>
</evidence>
<dbReference type="GO" id="GO:0005506">
    <property type="term" value="F:iron ion binding"/>
    <property type="evidence" value="ECO:0007669"/>
    <property type="project" value="UniProtKB-ARBA"/>
</dbReference>
<dbReference type="OrthoDB" id="9814777at2"/>
<dbReference type="PANTHER" id="PTHR20883">
    <property type="entry name" value="PHYTANOYL-COA DIOXYGENASE DOMAIN CONTAINING 1"/>
    <property type="match status" value="1"/>
</dbReference>
<evidence type="ECO:0000313" key="4">
    <source>
        <dbReference type="Proteomes" id="UP000004671"/>
    </source>
</evidence>
<dbReference type="InParanoid" id="H1XNC9"/>
<keyword evidence="4" id="KW-1185">Reference proteome</keyword>
<dbReference type="EMBL" id="CM001402">
    <property type="protein sequence ID" value="EHO42100.1"/>
    <property type="molecule type" value="Genomic_DNA"/>
</dbReference>
<dbReference type="GO" id="GO:0016706">
    <property type="term" value="F:2-oxoglutarate-dependent dioxygenase activity"/>
    <property type="evidence" value="ECO:0007669"/>
    <property type="project" value="UniProtKB-ARBA"/>
</dbReference>
<dbReference type="EMBL" id="CP018099">
    <property type="protein sequence ID" value="APF18054.1"/>
    <property type="molecule type" value="Genomic_DNA"/>
</dbReference>
<name>H1XNC9_CALAY</name>
<dbReference type="PaxDb" id="880073-Calab_2490"/>
<dbReference type="KEGG" id="caby:Cabys_1305"/>
<dbReference type="PANTHER" id="PTHR20883:SF48">
    <property type="entry name" value="ECTOINE DIOXYGENASE"/>
    <property type="match status" value="1"/>
</dbReference>
<comment type="cofactor">
    <cofactor evidence="1">
        <name>Fe(2+)</name>
        <dbReference type="ChEBI" id="CHEBI:29033"/>
    </cofactor>
</comment>
<dbReference type="SUPFAM" id="SSF51197">
    <property type="entry name" value="Clavaminate synthase-like"/>
    <property type="match status" value="1"/>
</dbReference>
<keyword evidence="3" id="KW-0223">Dioxygenase</keyword>
<dbReference type="Gene3D" id="2.60.120.620">
    <property type="entry name" value="q2cbj1_9rhob like domain"/>
    <property type="match status" value="1"/>
</dbReference>
<evidence type="ECO:0000313" key="5">
    <source>
        <dbReference type="Proteomes" id="UP000183868"/>
    </source>
</evidence>